<organism evidence="1 4">
    <name type="scientific">Yersinia pekkanenii</name>
    <dbReference type="NCBI Taxonomy" id="1288385"/>
    <lineage>
        <taxon>Bacteria</taxon>
        <taxon>Pseudomonadati</taxon>
        <taxon>Pseudomonadota</taxon>
        <taxon>Gammaproteobacteria</taxon>
        <taxon>Enterobacterales</taxon>
        <taxon>Yersiniaceae</taxon>
        <taxon>Yersinia</taxon>
    </lineage>
</organism>
<dbReference type="Proteomes" id="UP000045840">
    <property type="component" value="Unassembled WGS sequence"/>
</dbReference>
<proteinExistence type="predicted"/>
<keyword evidence="3" id="KW-1185">Reference proteome</keyword>
<accession>A0A0T9NWR5</accession>
<dbReference type="EMBL" id="CWJL01000124">
    <property type="protein sequence ID" value="CRY69796.1"/>
    <property type="molecule type" value="Genomic_DNA"/>
</dbReference>
<dbReference type="RefSeq" id="WP_049610696.1">
    <property type="nucleotide sequence ID" value="NZ_CAWMMU010000124.1"/>
</dbReference>
<evidence type="ECO:0000313" key="1">
    <source>
        <dbReference type="EMBL" id="CNH34329.1"/>
    </source>
</evidence>
<gene>
    <name evidence="1" type="ORF">ERS008529_00988</name>
    <name evidence="2" type="ORF">ERS137968_04954</name>
</gene>
<dbReference type="EMBL" id="CQAZ01000007">
    <property type="protein sequence ID" value="CNH34329.1"/>
    <property type="molecule type" value="Genomic_DNA"/>
</dbReference>
<dbReference type="AlphaFoldDB" id="A0A0T9NWR5"/>
<evidence type="ECO:0000313" key="4">
    <source>
        <dbReference type="Proteomes" id="UP000045840"/>
    </source>
</evidence>
<protein>
    <submittedName>
        <fullName evidence="1">Uncharacterized protein</fullName>
    </submittedName>
</protein>
<evidence type="ECO:0000313" key="3">
    <source>
        <dbReference type="Proteomes" id="UP000044625"/>
    </source>
</evidence>
<evidence type="ECO:0000313" key="2">
    <source>
        <dbReference type="EMBL" id="CRY69796.1"/>
    </source>
</evidence>
<reference evidence="2 3" key="1">
    <citation type="submission" date="2015-03" db="EMBL/GenBank/DDBJ databases">
        <authorList>
            <consortium name="Pathogen Informatics"/>
            <person name="Murphy D."/>
        </authorList>
    </citation>
    <scope>NUCLEOTIDE SEQUENCE [LARGE SCALE GENOMIC DNA]</scope>
    <source>
        <strain evidence="2">Type strain: CIP110230</strain>
        <strain evidence="3">type strain: CIP110230</strain>
    </source>
</reference>
<reference evidence="1" key="2">
    <citation type="submission" date="2015-03" db="EMBL/GenBank/DDBJ databases">
        <authorList>
            <person name="Murphy D."/>
        </authorList>
    </citation>
    <scope>NUCLEOTIDE SEQUENCE [LARGE SCALE GENOMIC DNA]</scope>
    <source>
        <strain evidence="1">A125KOH2</strain>
    </source>
</reference>
<dbReference type="Proteomes" id="UP000044625">
    <property type="component" value="Unassembled WGS sequence"/>
</dbReference>
<name>A0A0T9NWR5_9GAMM</name>
<reference evidence="4" key="3">
    <citation type="submission" date="2015-03" db="EMBL/GenBank/DDBJ databases">
        <authorList>
            <consortium name="Pathogen Informatics"/>
        </authorList>
    </citation>
    <scope>NUCLEOTIDE SEQUENCE [LARGE SCALE GENOMIC DNA]</scope>
    <source>
        <strain evidence="4">A125KOH2</strain>
    </source>
</reference>
<sequence length="112" mass="13025">MKKVVKESLSKLPDGWFSESDVKADMSIFQLRELKQLGHIEERYTGEPPHRCSLFRKVLAEGGKKLLDDDVKIIKRMINDGAHKDYVINFVIKNFDLTKSDAERIYEQLQLT</sequence>